<comment type="caution">
    <text evidence="2">The sequence shown here is derived from an EMBL/GenBank/DDBJ whole genome shotgun (WGS) entry which is preliminary data.</text>
</comment>
<accession>A0A2A2M2J6</accession>
<feature type="compositionally biased region" description="Low complexity" evidence="1">
    <location>
        <begin position="125"/>
        <end position="134"/>
    </location>
</feature>
<evidence type="ECO:0000256" key="1">
    <source>
        <dbReference type="SAM" id="MobiDB-lite"/>
    </source>
</evidence>
<dbReference type="AlphaFoldDB" id="A0A2A2M2J6"/>
<protein>
    <submittedName>
        <fullName evidence="2">Uncharacterized protein</fullName>
    </submittedName>
</protein>
<organism evidence="2 3">
    <name type="scientific">Diploscapter pachys</name>
    <dbReference type="NCBI Taxonomy" id="2018661"/>
    <lineage>
        <taxon>Eukaryota</taxon>
        <taxon>Metazoa</taxon>
        <taxon>Ecdysozoa</taxon>
        <taxon>Nematoda</taxon>
        <taxon>Chromadorea</taxon>
        <taxon>Rhabditida</taxon>
        <taxon>Rhabditina</taxon>
        <taxon>Rhabditomorpha</taxon>
        <taxon>Rhabditoidea</taxon>
        <taxon>Rhabditidae</taxon>
        <taxon>Diploscapter</taxon>
    </lineage>
</organism>
<feature type="compositionally biased region" description="Polar residues" evidence="1">
    <location>
        <begin position="73"/>
        <end position="97"/>
    </location>
</feature>
<feature type="region of interest" description="Disordered" evidence="1">
    <location>
        <begin position="122"/>
        <end position="181"/>
    </location>
</feature>
<evidence type="ECO:0000313" key="2">
    <source>
        <dbReference type="EMBL" id="PAV92704.1"/>
    </source>
</evidence>
<dbReference type="Proteomes" id="UP000218231">
    <property type="component" value="Unassembled WGS sequence"/>
</dbReference>
<evidence type="ECO:0000313" key="3">
    <source>
        <dbReference type="Proteomes" id="UP000218231"/>
    </source>
</evidence>
<dbReference type="EMBL" id="LIAE01006071">
    <property type="protein sequence ID" value="PAV92704.1"/>
    <property type="molecule type" value="Genomic_DNA"/>
</dbReference>
<feature type="region of interest" description="Disordered" evidence="1">
    <location>
        <begin position="64"/>
        <end position="97"/>
    </location>
</feature>
<sequence length="181" mass="19720">MNLSWNQLAKTANQLAKQAQKRIDTVLDIKDDGEGSNVAGESSGQSMMDIDLLSPSSMIANVEDSEESIHSVAESTSSQSTATVVKQPEIQNPWDNTWTTSELVVDSEPNPMRDQVLPAETALVNHSPSSNSNSDEGSRDLPGSPEKKAESSEEHSSNDEIHKMEPIREQLDSTSKKVENL</sequence>
<feature type="compositionally biased region" description="Basic and acidic residues" evidence="1">
    <location>
        <begin position="145"/>
        <end position="181"/>
    </location>
</feature>
<dbReference type="OrthoDB" id="74178at2759"/>
<proteinExistence type="predicted"/>
<keyword evidence="3" id="KW-1185">Reference proteome</keyword>
<reference evidence="2 3" key="1">
    <citation type="journal article" date="2017" name="Curr. Biol.">
        <title>Genome architecture and evolution of a unichromosomal asexual nematode.</title>
        <authorList>
            <person name="Fradin H."/>
            <person name="Zegar C."/>
            <person name="Gutwein M."/>
            <person name="Lucas J."/>
            <person name="Kovtun M."/>
            <person name="Corcoran D."/>
            <person name="Baugh L.R."/>
            <person name="Kiontke K."/>
            <person name="Gunsalus K."/>
            <person name="Fitch D.H."/>
            <person name="Piano F."/>
        </authorList>
    </citation>
    <scope>NUCLEOTIDE SEQUENCE [LARGE SCALE GENOMIC DNA]</scope>
    <source>
        <strain evidence="2">PF1309</strain>
    </source>
</reference>
<gene>
    <name evidence="2" type="ORF">WR25_25069</name>
</gene>
<name>A0A2A2M2J6_9BILA</name>